<dbReference type="PANTHER" id="PTHR35789:SF1">
    <property type="entry name" value="SPORE GERMINATION PROTEIN B3"/>
    <property type="match status" value="1"/>
</dbReference>
<keyword evidence="3" id="KW-0309">Germination</keyword>
<comment type="subcellular location">
    <subcellularLocation>
        <location evidence="1">Membrane</location>
        <topology evidence="1">Lipid-anchor</topology>
    </subcellularLocation>
</comment>
<evidence type="ECO:0000313" key="11">
    <source>
        <dbReference type="Proteomes" id="UP000596739"/>
    </source>
</evidence>
<accession>A0ABS1EUJ3</accession>
<evidence type="ECO:0000256" key="4">
    <source>
        <dbReference type="ARBA" id="ARBA00022729"/>
    </source>
</evidence>
<dbReference type="PANTHER" id="PTHR35789">
    <property type="entry name" value="SPORE GERMINATION PROTEIN B3"/>
    <property type="match status" value="1"/>
</dbReference>
<dbReference type="Pfam" id="PF05504">
    <property type="entry name" value="Spore_GerAC"/>
    <property type="match status" value="1"/>
</dbReference>
<evidence type="ECO:0000256" key="1">
    <source>
        <dbReference type="ARBA" id="ARBA00004635"/>
    </source>
</evidence>
<proteinExistence type="inferred from homology"/>
<dbReference type="PROSITE" id="PS51257">
    <property type="entry name" value="PROKAR_LIPOPROTEIN"/>
    <property type="match status" value="1"/>
</dbReference>
<dbReference type="InterPro" id="IPR008844">
    <property type="entry name" value="Spore_GerAC-like"/>
</dbReference>
<dbReference type="Proteomes" id="UP000596739">
    <property type="component" value="Unassembled WGS sequence"/>
</dbReference>
<keyword evidence="5" id="KW-0472">Membrane</keyword>
<evidence type="ECO:0000256" key="5">
    <source>
        <dbReference type="ARBA" id="ARBA00023136"/>
    </source>
</evidence>
<evidence type="ECO:0000259" key="9">
    <source>
        <dbReference type="Pfam" id="PF25198"/>
    </source>
</evidence>
<keyword evidence="4" id="KW-0732">Signal</keyword>
<keyword evidence="7" id="KW-0449">Lipoprotein</keyword>
<feature type="domain" description="Spore germination protein N-terminal" evidence="9">
    <location>
        <begin position="25"/>
        <end position="203"/>
    </location>
</feature>
<keyword evidence="6" id="KW-0564">Palmitate</keyword>
<dbReference type="RefSeq" id="WP_200272812.1">
    <property type="nucleotide sequence ID" value="NZ_JAENHN010000055.1"/>
</dbReference>
<organism evidence="10 11">
    <name type="scientific">Clostridium yunnanense</name>
    <dbReference type="NCBI Taxonomy" id="2800325"/>
    <lineage>
        <taxon>Bacteria</taxon>
        <taxon>Bacillati</taxon>
        <taxon>Bacillota</taxon>
        <taxon>Clostridia</taxon>
        <taxon>Eubacteriales</taxon>
        <taxon>Clostridiaceae</taxon>
        <taxon>Clostridium</taxon>
    </lineage>
</organism>
<feature type="domain" description="Spore germination GerAC-like C-terminal" evidence="8">
    <location>
        <begin position="213"/>
        <end position="372"/>
    </location>
</feature>
<evidence type="ECO:0000259" key="8">
    <source>
        <dbReference type="Pfam" id="PF05504"/>
    </source>
</evidence>
<comment type="similarity">
    <text evidence="2">Belongs to the GerABKC lipoprotein family.</text>
</comment>
<evidence type="ECO:0000256" key="6">
    <source>
        <dbReference type="ARBA" id="ARBA00023139"/>
    </source>
</evidence>
<comment type="caution">
    <text evidence="10">The sequence shown here is derived from an EMBL/GenBank/DDBJ whole genome shotgun (WGS) entry which is preliminary data.</text>
</comment>
<evidence type="ECO:0000256" key="7">
    <source>
        <dbReference type="ARBA" id="ARBA00023288"/>
    </source>
</evidence>
<reference evidence="11" key="1">
    <citation type="submission" date="2021-01" db="EMBL/GenBank/DDBJ databases">
        <title>Genome public.</title>
        <authorList>
            <person name="Liu C."/>
            <person name="Sun Q."/>
        </authorList>
    </citation>
    <scope>NUCLEOTIDE SEQUENCE [LARGE SCALE GENOMIC DNA]</scope>
    <source>
        <strain evidence="11">YIM B02505</strain>
    </source>
</reference>
<name>A0ABS1EUJ3_9CLOT</name>
<dbReference type="Pfam" id="PF25198">
    <property type="entry name" value="Spore_GerAC_N"/>
    <property type="match status" value="1"/>
</dbReference>
<protein>
    <submittedName>
        <fullName evidence="10">Ger(X)C family spore germination protein</fullName>
    </submittedName>
</protein>
<gene>
    <name evidence="10" type="ORF">JHL18_20690</name>
</gene>
<evidence type="ECO:0000313" key="10">
    <source>
        <dbReference type="EMBL" id="MBK1813046.1"/>
    </source>
</evidence>
<dbReference type="Gene3D" id="3.30.300.210">
    <property type="entry name" value="Nutrient germinant receptor protein C, domain 3"/>
    <property type="match status" value="1"/>
</dbReference>
<dbReference type="InterPro" id="IPR046953">
    <property type="entry name" value="Spore_GerAC-like_C"/>
</dbReference>
<dbReference type="InterPro" id="IPR038501">
    <property type="entry name" value="Spore_GerAC_C_sf"/>
</dbReference>
<evidence type="ECO:0000256" key="2">
    <source>
        <dbReference type="ARBA" id="ARBA00007886"/>
    </source>
</evidence>
<dbReference type="InterPro" id="IPR057336">
    <property type="entry name" value="GerAC_N"/>
</dbReference>
<keyword evidence="11" id="KW-1185">Reference proteome</keyword>
<evidence type="ECO:0000256" key="3">
    <source>
        <dbReference type="ARBA" id="ARBA00022544"/>
    </source>
</evidence>
<dbReference type="NCBIfam" id="TIGR02887">
    <property type="entry name" value="spore_ger_x_C"/>
    <property type="match status" value="1"/>
</dbReference>
<sequence length="378" mass="43013">MLNKPIKIFVLLLYIFTSLSLVSCDYKDIDRRIFIVALGIDYNDTNSEELIFSFKAALTAGSSGKGSSEIGSGQDYHIYEVKADSLANAFREVKTLTSFEPDYSHMKIIVFGQKFAENYSINSIIDFFVRRRDFQVIAYSAVAFPNAKEVLSVSPSDEYLPGNALFMKFGQGSESPYKYTAKLFQMYDRLITPGSTPFCSVVEKKENDLYIKKVALFQDGKLKLILEQDEAKVLNILNNTSDPSSLRYNYRGASNPIGVGLNQTKTKIKFKEVTESRNIVFDINIKVAATLEEVGIQDFNTKDLENSINRYVEEKALALLEKLKENQVDPLQLQRLYWSKTPSYELSNKWLTKEYSKVQFNVNVSVTIERSGLLKMKQ</sequence>
<dbReference type="EMBL" id="JAENHN010000055">
    <property type="protein sequence ID" value="MBK1813046.1"/>
    <property type="molecule type" value="Genomic_DNA"/>
</dbReference>